<dbReference type="EMBL" id="QLIX01000010">
    <property type="protein sequence ID" value="RAI58194.1"/>
    <property type="molecule type" value="Genomic_DNA"/>
</dbReference>
<keyword evidence="3" id="KW-1185">Reference proteome</keyword>
<comment type="caution">
    <text evidence="2">The sequence shown here is derived from an EMBL/GenBank/DDBJ whole genome shotgun (WGS) entry which is preliminary data.</text>
</comment>
<protein>
    <submittedName>
        <fullName evidence="2">Uncharacterized protein</fullName>
    </submittedName>
</protein>
<sequence>MRRLLPVLLLLPLLGLPAGALAQARFSLPETGRMRVVTRALGWTVLRDSAAPADAAETAMILIRAQRPVPPAARPGHLGRLLPGLRPFHFARLPAEGEIRLAGLPGQVIEAPATGQPSGAPVRVRAICLFGRERSWLLVASAPAGEWPALEPELARVLEGFRPG</sequence>
<dbReference type="OrthoDB" id="7263532at2"/>
<dbReference type="Proteomes" id="UP000249065">
    <property type="component" value="Unassembled WGS sequence"/>
</dbReference>
<name>A0A327M7B0_9PROT</name>
<dbReference type="RefSeq" id="WP_111470535.1">
    <property type="nucleotide sequence ID" value="NZ_QLIX01000010.1"/>
</dbReference>
<organism evidence="2 3">
    <name type="scientific">Roseicella frigidaeris</name>
    <dbReference type="NCBI Taxonomy" id="2230885"/>
    <lineage>
        <taxon>Bacteria</taxon>
        <taxon>Pseudomonadati</taxon>
        <taxon>Pseudomonadota</taxon>
        <taxon>Alphaproteobacteria</taxon>
        <taxon>Acetobacterales</taxon>
        <taxon>Roseomonadaceae</taxon>
        <taxon>Roseicella</taxon>
    </lineage>
</organism>
<gene>
    <name evidence="2" type="ORF">DOO78_14295</name>
</gene>
<feature type="signal peptide" evidence="1">
    <location>
        <begin position="1"/>
        <end position="22"/>
    </location>
</feature>
<evidence type="ECO:0000313" key="3">
    <source>
        <dbReference type="Proteomes" id="UP000249065"/>
    </source>
</evidence>
<proteinExistence type="predicted"/>
<evidence type="ECO:0000256" key="1">
    <source>
        <dbReference type="SAM" id="SignalP"/>
    </source>
</evidence>
<keyword evidence="1" id="KW-0732">Signal</keyword>
<reference evidence="3" key="1">
    <citation type="submission" date="2018-06" db="EMBL/GenBank/DDBJ databases">
        <authorList>
            <person name="Khan S.A."/>
        </authorList>
    </citation>
    <scope>NUCLEOTIDE SEQUENCE [LARGE SCALE GENOMIC DNA]</scope>
    <source>
        <strain evidence="3">DB-1506</strain>
    </source>
</reference>
<feature type="chain" id="PRO_5016304506" evidence="1">
    <location>
        <begin position="23"/>
        <end position="164"/>
    </location>
</feature>
<accession>A0A327M7B0</accession>
<evidence type="ECO:0000313" key="2">
    <source>
        <dbReference type="EMBL" id="RAI58194.1"/>
    </source>
</evidence>
<dbReference type="AlphaFoldDB" id="A0A327M7B0"/>